<gene>
    <name evidence="9" type="ORF">APLA_LOCUS14528</name>
</gene>
<evidence type="ECO:0000256" key="4">
    <source>
        <dbReference type="RuleBase" id="RU363097"/>
    </source>
</evidence>
<feature type="domain" description="Fatty acyl-CoA reductase C-terminal" evidence="7">
    <location>
        <begin position="676"/>
        <end position="769"/>
    </location>
</feature>
<proteinExistence type="inferred from homology"/>
<dbReference type="Pfam" id="PF03015">
    <property type="entry name" value="Sterile"/>
    <property type="match status" value="1"/>
</dbReference>
<comment type="function">
    <text evidence="4">Catalyzes the reduction of fatty acyl-CoA to fatty alcohols.</text>
</comment>
<dbReference type="GO" id="GO:0005777">
    <property type="term" value="C:peroxisome"/>
    <property type="evidence" value="ECO:0007669"/>
    <property type="project" value="TreeGrafter"/>
</dbReference>
<feature type="compositionally biased region" description="Basic and acidic residues" evidence="5">
    <location>
        <begin position="246"/>
        <end position="265"/>
    </location>
</feature>
<keyword evidence="6" id="KW-0732">Signal</keyword>
<keyword evidence="2 4" id="KW-0444">Lipid biosynthesis</keyword>
<evidence type="ECO:0000259" key="8">
    <source>
        <dbReference type="Pfam" id="PF07993"/>
    </source>
</evidence>
<dbReference type="GO" id="GO:0035336">
    <property type="term" value="P:long-chain fatty-acyl-CoA metabolic process"/>
    <property type="evidence" value="ECO:0007669"/>
    <property type="project" value="TreeGrafter"/>
</dbReference>
<protein>
    <recommendedName>
        <fullName evidence="4">Fatty acyl-CoA reductase</fullName>
        <ecNumber evidence="4">1.2.1.84</ecNumber>
    </recommendedName>
</protein>
<dbReference type="InterPro" id="IPR033640">
    <property type="entry name" value="FAR_C"/>
</dbReference>
<evidence type="ECO:0000313" key="10">
    <source>
        <dbReference type="Proteomes" id="UP000494106"/>
    </source>
</evidence>
<keyword evidence="4" id="KW-0521">NADP</keyword>
<dbReference type="PANTHER" id="PTHR11011:SF116">
    <property type="entry name" value="FATTY ACYL-COA REDUCTASE CG5065-RELATED"/>
    <property type="match status" value="1"/>
</dbReference>
<dbReference type="SUPFAM" id="SSF51735">
    <property type="entry name" value="NAD(P)-binding Rossmann-fold domains"/>
    <property type="match status" value="1"/>
</dbReference>
<accession>A0A8S1B8F8</accession>
<comment type="similarity">
    <text evidence="1 4">Belongs to the fatty acyl-CoA reductase family.</text>
</comment>
<evidence type="ECO:0000256" key="6">
    <source>
        <dbReference type="SAM" id="SignalP"/>
    </source>
</evidence>
<dbReference type="CDD" id="cd09071">
    <property type="entry name" value="FAR_C"/>
    <property type="match status" value="1"/>
</dbReference>
<dbReference type="CDD" id="cd05236">
    <property type="entry name" value="FAR-N_SDR_e"/>
    <property type="match status" value="1"/>
</dbReference>
<comment type="caution">
    <text evidence="9">The sequence shown here is derived from an EMBL/GenBank/DDBJ whole genome shotgun (WGS) entry which is preliminary data.</text>
</comment>
<evidence type="ECO:0000259" key="7">
    <source>
        <dbReference type="Pfam" id="PF03015"/>
    </source>
</evidence>
<evidence type="ECO:0000256" key="5">
    <source>
        <dbReference type="SAM" id="MobiDB-lite"/>
    </source>
</evidence>
<dbReference type="EC" id="1.2.1.84" evidence="4"/>
<feature type="compositionally biased region" description="Basic and acidic residues" evidence="5">
    <location>
        <begin position="190"/>
        <end position="209"/>
    </location>
</feature>
<evidence type="ECO:0000256" key="1">
    <source>
        <dbReference type="ARBA" id="ARBA00005928"/>
    </source>
</evidence>
<keyword evidence="4" id="KW-0560">Oxidoreductase</keyword>
<dbReference type="OrthoDB" id="429813at2759"/>
<dbReference type="GO" id="GO:0080019">
    <property type="term" value="F:alcohol-forming very long-chain fatty acyl-CoA reductase activity"/>
    <property type="evidence" value="ECO:0007669"/>
    <property type="project" value="InterPro"/>
</dbReference>
<dbReference type="InterPro" id="IPR013120">
    <property type="entry name" value="FAR_NAD-bd"/>
</dbReference>
<feature type="region of interest" description="Disordered" evidence="5">
    <location>
        <begin position="176"/>
        <end position="286"/>
    </location>
</feature>
<dbReference type="AlphaFoldDB" id="A0A8S1B8F8"/>
<dbReference type="PANTHER" id="PTHR11011">
    <property type="entry name" value="MALE STERILITY PROTEIN 2-RELATED"/>
    <property type="match status" value="1"/>
</dbReference>
<keyword evidence="3 4" id="KW-0443">Lipid metabolism</keyword>
<dbReference type="EMBL" id="CADEBC010000563">
    <property type="protein sequence ID" value="CAB3254422.1"/>
    <property type="molecule type" value="Genomic_DNA"/>
</dbReference>
<name>A0A8S1B8F8_ARCPL</name>
<dbReference type="InterPro" id="IPR026055">
    <property type="entry name" value="FAR"/>
</dbReference>
<dbReference type="Pfam" id="PF07993">
    <property type="entry name" value="NAD_binding_4"/>
    <property type="match status" value="1"/>
</dbReference>
<dbReference type="GO" id="GO:0102965">
    <property type="term" value="F:alcohol-forming long-chain fatty acyl-CoA reductase activity"/>
    <property type="evidence" value="ECO:0007669"/>
    <property type="project" value="UniProtKB-EC"/>
</dbReference>
<keyword evidence="10" id="KW-1185">Reference proteome</keyword>
<sequence length="828" mass="93458">MHYQITTVCSACLVVAVFATVNEDPETYLNLAMRRYEESILKDGQRRAPVQFRASLIKRSHDFKDPKNWTTASVIQLMHLIKNSEAGVSVRQALDKVLAPFTTTTASSSVKFRGARESSLHNNILHFEDHLNAHLPSADISLGLMLNLLLPDKVATWLKNSVSEESVEKLKRMLGQGAYQRKKRSIGYNETHDGTPGRPGLDGKRERGGGKSRRRNGGRMGDWKVRGESGSDGAYQRKKRSIGYNETHDGTPGRPGLDGKRERGGGKSRRRNGGRMGDWKVRGESGSDGKEVFITGATGFMGKVLVERLLWTCPEIAKLHLLMRQKKDIPAEKRLKQLKQSQVFDVIREHCPQQLEKLSIVAGDVIKPKLGLSKDAVQQLSEVSVVFHSAAILKFDEPLAVAVEQNVRSVLKVMDLCDQLPLMQVFVYVSTAYSNADLSSVEERVYPAPLNLQHLFALVDNLPEHLLAEITPGITMVEVGPHFGSTKGSRKVEEYSSMLQGKDNDLRRSREELNTHRSPMCTRSRKAMAESALADRASHSKYATAIFRPSIVVSSMQNPFPGWIENLNGPCGVVVGTGKGLLHVLNCSGDKRADMIPVDIVIDTLIAVAWETGVDDLRETRVYNCCSYDNPTTWGEFKRRMLQGVRRYPYDMPLWYPFGFSIENGLVTKVSQWLLQTAPLHTLDFMFTMFGIKSRPSLATISHRLQAMNDALKYFMTREWKFSTDNVRRLRDRLAPADAALYNLDVQTIDWEDHCVKFVQGTRRYLLHEQVDASRYAHLRMRMLYIVHRLVQLLIVLFLYRLSKRSVSAILWAMFKLKSIKSSKYGSS</sequence>
<evidence type="ECO:0000256" key="3">
    <source>
        <dbReference type="ARBA" id="ARBA00023098"/>
    </source>
</evidence>
<dbReference type="InterPro" id="IPR036291">
    <property type="entry name" value="NAD(P)-bd_dom_sf"/>
</dbReference>
<feature type="domain" description="Thioester reductase (TE)" evidence="8">
    <location>
        <begin position="294"/>
        <end position="604"/>
    </location>
</feature>
<dbReference type="Gene3D" id="3.40.50.720">
    <property type="entry name" value="NAD(P)-binding Rossmann-like Domain"/>
    <property type="match status" value="1"/>
</dbReference>
<organism evidence="9 10">
    <name type="scientific">Arctia plantaginis</name>
    <name type="common">Wood tiger moth</name>
    <name type="synonym">Phalaena plantaginis</name>
    <dbReference type="NCBI Taxonomy" id="874455"/>
    <lineage>
        <taxon>Eukaryota</taxon>
        <taxon>Metazoa</taxon>
        <taxon>Ecdysozoa</taxon>
        <taxon>Arthropoda</taxon>
        <taxon>Hexapoda</taxon>
        <taxon>Insecta</taxon>
        <taxon>Pterygota</taxon>
        <taxon>Neoptera</taxon>
        <taxon>Endopterygota</taxon>
        <taxon>Lepidoptera</taxon>
        <taxon>Glossata</taxon>
        <taxon>Ditrysia</taxon>
        <taxon>Noctuoidea</taxon>
        <taxon>Erebidae</taxon>
        <taxon>Arctiinae</taxon>
        <taxon>Arctia</taxon>
    </lineage>
</organism>
<evidence type="ECO:0000256" key="2">
    <source>
        <dbReference type="ARBA" id="ARBA00022516"/>
    </source>
</evidence>
<dbReference type="Proteomes" id="UP000494106">
    <property type="component" value="Unassembled WGS sequence"/>
</dbReference>
<evidence type="ECO:0000313" key="9">
    <source>
        <dbReference type="EMBL" id="CAB3254422.1"/>
    </source>
</evidence>
<comment type="catalytic activity">
    <reaction evidence="4">
        <text>a long-chain fatty acyl-CoA + 2 NADPH + 2 H(+) = a long-chain primary fatty alcohol + 2 NADP(+) + CoA</text>
        <dbReference type="Rhea" id="RHEA:52716"/>
        <dbReference type="ChEBI" id="CHEBI:15378"/>
        <dbReference type="ChEBI" id="CHEBI:57287"/>
        <dbReference type="ChEBI" id="CHEBI:57783"/>
        <dbReference type="ChEBI" id="CHEBI:58349"/>
        <dbReference type="ChEBI" id="CHEBI:77396"/>
        <dbReference type="ChEBI" id="CHEBI:83139"/>
        <dbReference type="EC" id="1.2.1.84"/>
    </reaction>
</comment>
<feature type="compositionally biased region" description="Basic and acidic residues" evidence="5">
    <location>
        <begin position="277"/>
        <end position="286"/>
    </location>
</feature>
<feature type="chain" id="PRO_5035728124" description="Fatty acyl-CoA reductase" evidence="6">
    <location>
        <begin position="20"/>
        <end position="828"/>
    </location>
</feature>
<reference evidence="9 10" key="1">
    <citation type="submission" date="2020-04" db="EMBL/GenBank/DDBJ databases">
        <authorList>
            <person name="Wallbank WR R."/>
            <person name="Pardo Diaz C."/>
            <person name="Kozak K."/>
            <person name="Martin S."/>
            <person name="Jiggins C."/>
            <person name="Moest M."/>
            <person name="Warren A I."/>
            <person name="Byers J.R.P. K."/>
            <person name="Montejo-Kovacevich G."/>
            <person name="Yen C E."/>
        </authorList>
    </citation>
    <scope>NUCLEOTIDE SEQUENCE [LARGE SCALE GENOMIC DNA]</scope>
</reference>
<feature type="signal peptide" evidence="6">
    <location>
        <begin position="1"/>
        <end position="19"/>
    </location>
</feature>